<keyword evidence="4" id="KW-0808">Transferase</keyword>
<dbReference type="SMART" id="SM00267">
    <property type="entry name" value="GGDEF"/>
    <property type="match status" value="1"/>
</dbReference>
<dbReference type="CDD" id="cd01949">
    <property type="entry name" value="GGDEF"/>
    <property type="match status" value="1"/>
</dbReference>
<dbReference type="InterPro" id="IPR043128">
    <property type="entry name" value="Rev_trsase/Diguanyl_cyclase"/>
</dbReference>
<dbReference type="PROSITE" id="PS50113">
    <property type="entry name" value="PAC"/>
    <property type="match status" value="1"/>
</dbReference>
<dbReference type="GO" id="GO:0043709">
    <property type="term" value="P:cell adhesion involved in single-species biofilm formation"/>
    <property type="evidence" value="ECO:0007669"/>
    <property type="project" value="TreeGrafter"/>
</dbReference>
<dbReference type="NCBIfam" id="TIGR00229">
    <property type="entry name" value="sensory_box"/>
    <property type="match status" value="1"/>
</dbReference>
<gene>
    <name evidence="4" type="ORF">AB3N04_08955</name>
</gene>
<evidence type="ECO:0000259" key="3">
    <source>
        <dbReference type="PROSITE" id="PS50887"/>
    </source>
</evidence>
<dbReference type="GO" id="GO:0005886">
    <property type="term" value="C:plasma membrane"/>
    <property type="evidence" value="ECO:0007669"/>
    <property type="project" value="TreeGrafter"/>
</dbReference>
<dbReference type="Gene3D" id="3.30.450.20">
    <property type="entry name" value="PAS domain"/>
    <property type="match status" value="2"/>
</dbReference>
<dbReference type="GO" id="GO:0006355">
    <property type="term" value="P:regulation of DNA-templated transcription"/>
    <property type="evidence" value="ECO:0007669"/>
    <property type="project" value="InterPro"/>
</dbReference>
<dbReference type="SUPFAM" id="SSF55073">
    <property type="entry name" value="Nucleotide cyclase"/>
    <property type="match status" value="1"/>
</dbReference>
<dbReference type="InterPro" id="IPR035965">
    <property type="entry name" value="PAS-like_dom_sf"/>
</dbReference>
<dbReference type="FunFam" id="3.30.70.270:FF:000001">
    <property type="entry name" value="Diguanylate cyclase domain protein"/>
    <property type="match status" value="1"/>
</dbReference>
<dbReference type="EC" id="2.7.7.65" evidence="4"/>
<dbReference type="Pfam" id="PF00989">
    <property type="entry name" value="PAS"/>
    <property type="match status" value="2"/>
</dbReference>
<dbReference type="InterPro" id="IPR050469">
    <property type="entry name" value="Diguanylate_Cyclase"/>
</dbReference>
<sequence>MGTSINGDRLFEQAFHFSTIGLVLVGMDGKYLKVNGAYCKMLDCAMEGILSHPFIKHIHQDHQVEVQLSLNTLLNQETMYVNQEVMLHDQKSENTWAELTISLVTNEKNQSLYYLIQVRDLSIQKAISKRLKVSEAKLNQVIETVPSGLMMMNREGEIIFANKLAESILNSRLDAQSRIVYNAPEWKNRHLDGRPMEDHELPFSIVMNTKESVFGVEHMMEGKDGGKTLISVNAAPLYDEIDQIMGVLFSITDITAQKLTEQQLLDANLMFKRQSEIDGLTGIANRRSFDKTLKGEWDKSIKESSALTLIMFDLDSFKNYNDTYGHQQGDDCLRQVATAVQEVVIKDDAFLARYGGEEFAVLKSNATKEESIRLAEKIKETVYKLNIPHENSPVDHVVTVSVGVAVKEDHTYLSIEVFFDWADKAMYQAKRNGRNQVLMYQSNV</sequence>
<accession>A0AB39BXA0</accession>
<dbReference type="Pfam" id="PF00990">
    <property type="entry name" value="GGDEF"/>
    <property type="match status" value="1"/>
</dbReference>
<dbReference type="InterPro" id="IPR000700">
    <property type="entry name" value="PAS-assoc_C"/>
</dbReference>
<dbReference type="GO" id="GO:0052621">
    <property type="term" value="F:diguanylate cyclase activity"/>
    <property type="evidence" value="ECO:0007669"/>
    <property type="project" value="UniProtKB-EC"/>
</dbReference>
<dbReference type="SUPFAM" id="SSF55785">
    <property type="entry name" value="PYP-like sensor domain (PAS domain)"/>
    <property type="match status" value="2"/>
</dbReference>
<dbReference type="InterPro" id="IPR000014">
    <property type="entry name" value="PAS"/>
</dbReference>
<reference evidence="4" key="1">
    <citation type="submission" date="2024-07" db="EMBL/GenBank/DDBJ databases">
        <title>Identification and characteristics of an arsenic-resistant bacterial isolate, which belongs to a novel species.</title>
        <authorList>
            <person name="Juszczyk A."/>
            <person name="Kowalczyk A."/>
            <person name="Was K."/>
            <person name="Kosowicz W."/>
            <person name="Budzyn A."/>
            <person name="Latowski D."/>
        </authorList>
    </citation>
    <scope>NUCLEOTIDE SEQUENCE</scope>
    <source>
        <strain evidence="4">As8PL</strain>
    </source>
</reference>
<protein>
    <submittedName>
        <fullName evidence="4">Diguanylate cyclase</fullName>
        <ecNumber evidence="4">2.7.7.65</ecNumber>
    </submittedName>
</protein>
<keyword evidence="4" id="KW-0548">Nucleotidyltransferase</keyword>
<dbReference type="SMART" id="SM00091">
    <property type="entry name" value="PAS"/>
    <property type="match status" value="2"/>
</dbReference>
<organism evidence="4">
    <name type="scientific">Alkalihalophilus sp. As8PL</name>
    <dbReference type="NCBI Taxonomy" id="3237103"/>
    <lineage>
        <taxon>Bacteria</taxon>
        <taxon>Bacillati</taxon>
        <taxon>Bacillota</taxon>
        <taxon>Bacilli</taxon>
        <taxon>Bacillales</taxon>
        <taxon>Bacillaceae</taxon>
        <taxon>Alkalihalophilus</taxon>
    </lineage>
</organism>
<dbReference type="InterPro" id="IPR029787">
    <property type="entry name" value="Nucleotide_cyclase"/>
</dbReference>
<dbReference type="CDD" id="cd00130">
    <property type="entry name" value="PAS"/>
    <property type="match status" value="2"/>
</dbReference>
<dbReference type="GO" id="GO:1902201">
    <property type="term" value="P:negative regulation of bacterial-type flagellum-dependent cell motility"/>
    <property type="evidence" value="ECO:0007669"/>
    <property type="project" value="TreeGrafter"/>
</dbReference>
<dbReference type="SMART" id="SM00086">
    <property type="entry name" value="PAC"/>
    <property type="match status" value="2"/>
</dbReference>
<dbReference type="AlphaFoldDB" id="A0AB39BXA0"/>
<dbReference type="InterPro" id="IPR001610">
    <property type="entry name" value="PAC"/>
</dbReference>
<feature type="domain" description="PAC" evidence="2">
    <location>
        <begin position="214"/>
        <end position="266"/>
    </location>
</feature>
<dbReference type="RefSeq" id="WP_368505704.1">
    <property type="nucleotide sequence ID" value="NZ_CP162551.1"/>
</dbReference>
<dbReference type="PANTHER" id="PTHR45138:SF9">
    <property type="entry name" value="DIGUANYLATE CYCLASE DGCM-RELATED"/>
    <property type="match status" value="1"/>
</dbReference>
<feature type="domain" description="GGDEF" evidence="3">
    <location>
        <begin position="305"/>
        <end position="442"/>
    </location>
</feature>
<feature type="domain" description="PAS" evidence="1">
    <location>
        <begin position="134"/>
        <end position="170"/>
    </location>
</feature>
<dbReference type="PROSITE" id="PS50112">
    <property type="entry name" value="PAS"/>
    <property type="match status" value="1"/>
</dbReference>
<dbReference type="NCBIfam" id="TIGR00254">
    <property type="entry name" value="GGDEF"/>
    <property type="match status" value="1"/>
</dbReference>
<dbReference type="InterPro" id="IPR000160">
    <property type="entry name" value="GGDEF_dom"/>
</dbReference>
<name>A0AB39BXA0_9BACI</name>
<proteinExistence type="predicted"/>
<dbReference type="EMBL" id="CP162551">
    <property type="protein sequence ID" value="XDI38418.1"/>
    <property type="molecule type" value="Genomic_DNA"/>
</dbReference>
<dbReference type="PANTHER" id="PTHR45138">
    <property type="entry name" value="REGULATORY COMPONENTS OF SENSORY TRANSDUCTION SYSTEM"/>
    <property type="match status" value="1"/>
</dbReference>
<dbReference type="InterPro" id="IPR013767">
    <property type="entry name" value="PAS_fold"/>
</dbReference>
<dbReference type="Gene3D" id="3.30.70.270">
    <property type="match status" value="1"/>
</dbReference>
<evidence type="ECO:0000313" key="4">
    <source>
        <dbReference type="EMBL" id="XDI38418.1"/>
    </source>
</evidence>
<dbReference type="PROSITE" id="PS50887">
    <property type="entry name" value="GGDEF"/>
    <property type="match status" value="1"/>
</dbReference>
<evidence type="ECO:0000259" key="2">
    <source>
        <dbReference type="PROSITE" id="PS50113"/>
    </source>
</evidence>
<evidence type="ECO:0000259" key="1">
    <source>
        <dbReference type="PROSITE" id="PS50112"/>
    </source>
</evidence>